<dbReference type="WBParaSite" id="HPBE_0000327701-mRNA-1">
    <property type="protein sequence ID" value="HPBE_0000327701-mRNA-1"/>
    <property type="gene ID" value="HPBE_0000327701"/>
</dbReference>
<name>A0A183FAT5_HELPZ</name>
<dbReference type="EMBL" id="UZAH01007641">
    <property type="protein sequence ID" value="VDO33056.1"/>
    <property type="molecule type" value="Genomic_DNA"/>
</dbReference>
<dbReference type="AlphaFoldDB" id="A0A183FAT5"/>
<dbReference type="OrthoDB" id="5910114at2759"/>
<evidence type="ECO:0000313" key="1">
    <source>
        <dbReference type="EMBL" id="VDO33056.1"/>
    </source>
</evidence>
<accession>A0A183FAT5</accession>
<reference evidence="3" key="2">
    <citation type="submission" date="2019-09" db="UniProtKB">
        <authorList>
            <consortium name="WormBaseParasite"/>
        </authorList>
    </citation>
    <scope>IDENTIFICATION</scope>
</reference>
<accession>A0A3P7UEU7</accession>
<reference evidence="1 2" key="1">
    <citation type="submission" date="2018-11" db="EMBL/GenBank/DDBJ databases">
        <authorList>
            <consortium name="Pathogen Informatics"/>
        </authorList>
    </citation>
    <scope>NUCLEOTIDE SEQUENCE [LARGE SCALE GENOMIC DNA]</scope>
</reference>
<sequence length="326" mass="37162">MLSSQLTVLRDHNASALQQSESLSLSSNVVHFQINKLLTLETRITWNSTPAEATTATAKEDAAVADEDEEGGIFEHNKFSVIEFGFGSSVVCYLHYAFTFYFFLIQYENPNPRISRTVQDLALSQFRTAFDYVTTNNTLLRRINTMQALPIELTPQGAEEGYEAALRAVYLHRSLRNLCQSSIQSIRNLAVLLGRRGPLQCGYARLAGWIDELTDSITTISAHRDQLTTFGGEDFRRILYTFRVSDELLRESLRYASAVLEHVTRVRNVFEAHQMLHRITSASEADAQYVYESQSNMPEPFNPNTYIESLRWWRDNYTNALMLTAT</sequence>
<keyword evidence="2" id="KW-1185">Reference proteome</keyword>
<organism evidence="2 3">
    <name type="scientific">Heligmosomoides polygyrus</name>
    <name type="common">Parasitic roundworm</name>
    <dbReference type="NCBI Taxonomy" id="6339"/>
    <lineage>
        <taxon>Eukaryota</taxon>
        <taxon>Metazoa</taxon>
        <taxon>Ecdysozoa</taxon>
        <taxon>Nematoda</taxon>
        <taxon>Chromadorea</taxon>
        <taxon>Rhabditida</taxon>
        <taxon>Rhabditina</taxon>
        <taxon>Rhabditomorpha</taxon>
        <taxon>Strongyloidea</taxon>
        <taxon>Heligmosomidae</taxon>
        <taxon>Heligmosomoides</taxon>
    </lineage>
</organism>
<gene>
    <name evidence="1" type="ORF">HPBE_LOCUS3278</name>
</gene>
<evidence type="ECO:0000313" key="2">
    <source>
        <dbReference type="Proteomes" id="UP000050761"/>
    </source>
</evidence>
<dbReference type="Proteomes" id="UP000050761">
    <property type="component" value="Unassembled WGS sequence"/>
</dbReference>
<protein>
    <submittedName>
        <fullName evidence="1 3">Uncharacterized protein</fullName>
    </submittedName>
</protein>
<proteinExistence type="predicted"/>
<evidence type="ECO:0000313" key="3">
    <source>
        <dbReference type="WBParaSite" id="HPBE_0000327701-mRNA-1"/>
    </source>
</evidence>